<keyword evidence="4" id="KW-1185">Reference proteome</keyword>
<dbReference type="InterPro" id="IPR004332">
    <property type="entry name" value="Transposase_MuDR"/>
</dbReference>
<gene>
    <name evidence="3" type="ORF">LITE_LOCUS49924</name>
</gene>
<evidence type="ECO:0000259" key="1">
    <source>
        <dbReference type="Pfam" id="PF03108"/>
    </source>
</evidence>
<evidence type="ECO:0000313" key="4">
    <source>
        <dbReference type="Proteomes" id="UP001154282"/>
    </source>
</evidence>
<evidence type="ECO:0000259" key="2">
    <source>
        <dbReference type="Pfam" id="PF26130"/>
    </source>
</evidence>
<feature type="domain" description="Transposase MuDR plant" evidence="1">
    <location>
        <begin position="249"/>
        <end position="307"/>
    </location>
</feature>
<organism evidence="3 4">
    <name type="scientific">Linum tenue</name>
    <dbReference type="NCBI Taxonomy" id="586396"/>
    <lineage>
        <taxon>Eukaryota</taxon>
        <taxon>Viridiplantae</taxon>
        <taxon>Streptophyta</taxon>
        <taxon>Embryophyta</taxon>
        <taxon>Tracheophyta</taxon>
        <taxon>Spermatophyta</taxon>
        <taxon>Magnoliopsida</taxon>
        <taxon>eudicotyledons</taxon>
        <taxon>Gunneridae</taxon>
        <taxon>Pentapetalae</taxon>
        <taxon>rosids</taxon>
        <taxon>fabids</taxon>
        <taxon>Malpighiales</taxon>
        <taxon>Linaceae</taxon>
        <taxon>Linum</taxon>
    </lineage>
</organism>
<reference evidence="3" key="1">
    <citation type="submission" date="2022-08" db="EMBL/GenBank/DDBJ databases">
        <authorList>
            <person name="Gutierrez-Valencia J."/>
        </authorList>
    </citation>
    <scope>NUCLEOTIDE SEQUENCE</scope>
</reference>
<sequence length="346" mass="39463">MGDTIQLVLTHGGAMNMLTEVPQYVGGVRDVVNCDRDVLSYFEIVKTLIEDFGYLSVERVWYLTPGESMTSGLHEICTDADVINGLLGDAEKGELVLFFDATKDLGEFAENYGHNNDGSDDESENSAIEEFLRLDDDGTQTSDEEYHEIRANVRRLRKDTRLKYYGTREDVDKIFEEDNEPIDNAGDNGNVRKKGNVIPTYDGNYNSGKDGNYNSAASLEEDVDELSMEKYLFYDPNCDHETLNFIVHMRFASPKQFQEAIIKHSIAIGADIRWIRSSERRKEAVCANKCGWRVYASWFGKRETFMVKGFGIEHSCPRSLHKLRQTYIGKLFTQLIIQIGRLPRIK</sequence>
<dbReference type="Pfam" id="PF26130">
    <property type="entry name" value="PB1-like"/>
    <property type="match status" value="1"/>
</dbReference>
<accession>A0AAV0RWW6</accession>
<dbReference type="EMBL" id="CAMGYJ010000011">
    <property type="protein sequence ID" value="CAI0561069.1"/>
    <property type="molecule type" value="Genomic_DNA"/>
</dbReference>
<dbReference type="Pfam" id="PF03108">
    <property type="entry name" value="DBD_Tnp_Mut"/>
    <property type="match status" value="1"/>
</dbReference>
<name>A0AAV0RWW6_9ROSI</name>
<dbReference type="Proteomes" id="UP001154282">
    <property type="component" value="Unassembled WGS sequence"/>
</dbReference>
<proteinExistence type="predicted"/>
<feature type="domain" description="PB1-like" evidence="2">
    <location>
        <begin position="1"/>
        <end position="84"/>
    </location>
</feature>
<dbReference type="AlphaFoldDB" id="A0AAV0RWW6"/>
<evidence type="ECO:0000313" key="3">
    <source>
        <dbReference type="EMBL" id="CAI0561069.1"/>
    </source>
</evidence>
<comment type="caution">
    <text evidence="3">The sequence shown here is derived from an EMBL/GenBank/DDBJ whole genome shotgun (WGS) entry which is preliminary data.</text>
</comment>
<evidence type="ECO:0008006" key="5">
    <source>
        <dbReference type="Google" id="ProtNLM"/>
    </source>
</evidence>
<protein>
    <recommendedName>
        <fullName evidence="5">Transposase MuDR plant domain-containing protein</fullName>
    </recommendedName>
</protein>
<dbReference type="InterPro" id="IPR058594">
    <property type="entry name" value="PB1-like_dom_pln"/>
</dbReference>